<dbReference type="PANTHER" id="PTHR30042:SF2">
    <property type="entry name" value="POTASSIUM-TRANSPORTING ATPASE KDPC SUBUNIT"/>
    <property type="match status" value="1"/>
</dbReference>
<evidence type="ECO:0000256" key="4">
    <source>
        <dbReference type="ARBA" id="ARBA00022692"/>
    </source>
</evidence>
<dbReference type="Pfam" id="PF02669">
    <property type="entry name" value="KdpC"/>
    <property type="match status" value="1"/>
</dbReference>
<keyword evidence="3 11" id="KW-0633">Potassium transport</keyword>
<comment type="subunit">
    <text evidence="11">The system is composed of three essential subunits: KdpA, KdpB and KdpC.</text>
</comment>
<keyword evidence="5 11" id="KW-0547">Nucleotide-binding</keyword>
<dbReference type="RefSeq" id="WP_017452358.1">
    <property type="nucleotide sequence ID" value="NZ_CP008956.1"/>
</dbReference>
<evidence type="ECO:0000256" key="5">
    <source>
        <dbReference type="ARBA" id="ARBA00022741"/>
    </source>
</evidence>
<dbReference type="EMBL" id="CP008956">
    <property type="protein sequence ID" value="QJQ02770.1"/>
    <property type="molecule type" value="Genomic_DNA"/>
</dbReference>
<comment type="function">
    <text evidence="11">Part of the high-affinity ATP-driven potassium transport (or Kdp) system, which catalyzes the hydrolysis of ATP coupled with the electrogenic transport of potassium into the cytoplasm. This subunit acts as a catalytic chaperone that increases the ATP-binding affinity of the ATP-hydrolyzing subunit KdpB by the formation of a transient KdpB/KdpC/ATP ternary complex.</text>
</comment>
<evidence type="ECO:0000256" key="7">
    <source>
        <dbReference type="ARBA" id="ARBA00022958"/>
    </source>
</evidence>
<protein>
    <recommendedName>
        <fullName evidence="11">Potassium-transporting ATPase KdpC subunit</fullName>
    </recommendedName>
    <alternativeName>
        <fullName evidence="11">ATP phosphohydrolase [potassium-transporting] C chain</fullName>
    </alternativeName>
    <alternativeName>
        <fullName evidence="11">Potassium-binding and translocating subunit C</fullName>
    </alternativeName>
    <alternativeName>
        <fullName evidence="11">Potassium-translocating ATPase C chain</fullName>
    </alternativeName>
</protein>
<dbReference type="Proteomes" id="UP000501648">
    <property type="component" value="Chromosome"/>
</dbReference>
<dbReference type="AlphaFoldDB" id="A0A6M3ZXY2"/>
<sequence length="203" mass="21238">MKTSTSHPLRPAITLFILLGVLLGGLYPLLVTGLAQAFFPQQANGSLIERQGQLVGSELIGQNFTSPAYFWGRPSAAGTFPNNGMSSGGSNLGPTNPALKQAAEDRAKALQEADPDNKAAIPIDLLTASASGLDPQISPAAAEYQAARVARARGLSVAQVRSLIRSNSENPQWGLFGEPRVNVLKLNLALDAAAPLPKTAQSK</sequence>
<organism evidence="12 13">
    <name type="scientific">Herbaspirillum rubrisubalbicans Os34</name>
    <dbReference type="NCBI Taxonomy" id="1235827"/>
    <lineage>
        <taxon>Bacteria</taxon>
        <taxon>Pseudomonadati</taxon>
        <taxon>Pseudomonadota</taxon>
        <taxon>Betaproteobacteria</taxon>
        <taxon>Burkholderiales</taxon>
        <taxon>Oxalobacteraceae</taxon>
        <taxon>Herbaspirillum</taxon>
    </lineage>
</organism>
<keyword evidence="10 11" id="KW-0472">Membrane</keyword>
<keyword evidence="2 11" id="KW-1003">Cell membrane</keyword>
<proteinExistence type="inferred from homology"/>
<evidence type="ECO:0000256" key="6">
    <source>
        <dbReference type="ARBA" id="ARBA00022840"/>
    </source>
</evidence>
<evidence type="ECO:0000256" key="8">
    <source>
        <dbReference type="ARBA" id="ARBA00022989"/>
    </source>
</evidence>
<keyword evidence="4 11" id="KW-0812">Transmembrane</keyword>
<dbReference type="PIRSF" id="PIRSF001296">
    <property type="entry name" value="K_ATPase_KdpC"/>
    <property type="match status" value="1"/>
</dbReference>
<dbReference type="InterPro" id="IPR003820">
    <property type="entry name" value="KdpC"/>
</dbReference>
<evidence type="ECO:0000313" key="13">
    <source>
        <dbReference type="Proteomes" id="UP000501648"/>
    </source>
</evidence>
<evidence type="ECO:0000256" key="3">
    <source>
        <dbReference type="ARBA" id="ARBA00022538"/>
    </source>
</evidence>
<dbReference type="GO" id="GO:0005886">
    <property type="term" value="C:plasma membrane"/>
    <property type="evidence" value="ECO:0007669"/>
    <property type="project" value="UniProtKB-SubCell"/>
</dbReference>
<keyword evidence="7 11" id="KW-0630">Potassium</keyword>
<evidence type="ECO:0000256" key="9">
    <source>
        <dbReference type="ARBA" id="ARBA00023065"/>
    </source>
</evidence>
<keyword evidence="9 11" id="KW-0406">Ion transport</keyword>
<evidence type="ECO:0000256" key="2">
    <source>
        <dbReference type="ARBA" id="ARBA00022475"/>
    </source>
</evidence>
<dbReference type="NCBIfam" id="NF001454">
    <property type="entry name" value="PRK00315.1"/>
    <property type="match status" value="1"/>
</dbReference>
<dbReference type="GO" id="GO:0008556">
    <property type="term" value="F:P-type potassium transmembrane transporter activity"/>
    <property type="evidence" value="ECO:0007669"/>
    <property type="project" value="InterPro"/>
</dbReference>
<comment type="similarity">
    <text evidence="11">Belongs to the KdpC family.</text>
</comment>
<reference evidence="12 13" key="1">
    <citation type="journal article" date="2012" name="J. Bacteriol.">
        <title>Genome sequence of the pathogenic Herbaspirillum seropedicae strain Os34, isolated from rice roots.</title>
        <authorList>
            <person name="Ye W."/>
            <person name="Ye S."/>
            <person name="Liu J."/>
            <person name="Chang S."/>
            <person name="Chen M."/>
            <person name="Zhu B."/>
            <person name="Guo L."/>
            <person name="An Q."/>
        </authorList>
    </citation>
    <scope>NUCLEOTIDE SEQUENCE [LARGE SCALE GENOMIC DNA]</scope>
    <source>
        <strain evidence="12 13">Os34</strain>
    </source>
</reference>
<keyword evidence="1 11" id="KW-0813">Transport</keyword>
<evidence type="ECO:0000256" key="11">
    <source>
        <dbReference type="HAMAP-Rule" id="MF_00276"/>
    </source>
</evidence>
<keyword evidence="6 11" id="KW-0067">ATP-binding</keyword>
<dbReference type="PANTHER" id="PTHR30042">
    <property type="entry name" value="POTASSIUM-TRANSPORTING ATPASE C CHAIN"/>
    <property type="match status" value="1"/>
</dbReference>
<comment type="subcellular location">
    <subcellularLocation>
        <location evidence="11">Cell membrane</location>
        <topology evidence="11">Single-pass membrane protein</topology>
    </subcellularLocation>
</comment>
<accession>A0A6M3ZXY2</accession>
<dbReference type="GO" id="GO:0005524">
    <property type="term" value="F:ATP binding"/>
    <property type="evidence" value="ECO:0007669"/>
    <property type="project" value="UniProtKB-UniRule"/>
</dbReference>
<evidence type="ECO:0000256" key="10">
    <source>
        <dbReference type="ARBA" id="ARBA00023136"/>
    </source>
</evidence>
<feature type="transmembrane region" description="Helical" evidence="11">
    <location>
        <begin position="12"/>
        <end position="39"/>
    </location>
</feature>
<dbReference type="NCBIfam" id="TIGR00681">
    <property type="entry name" value="kdpC"/>
    <property type="match status" value="1"/>
</dbReference>
<keyword evidence="8 11" id="KW-1133">Transmembrane helix</keyword>
<gene>
    <name evidence="11" type="primary">kdpC</name>
    <name evidence="12" type="ORF">C798_21840</name>
</gene>
<name>A0A6M3ZXY2_9BURK</name>
<evidence type="ECO:0000313" key="12">
    <source>
        <dbReference type="EMBL" id="QJQ02770.1"/>
    </source>
</evidence>
<evidence type="ECO:0000256" key="1">
    <source>
        <dbReference type="ARBA" id="ARBA00022448"/>
    </source>
</evidence>
<dbReference type="HAMAP" id="MF_00276">
    <property type="entry name" value="KdpC"/>
    <property type="match status" value="1"/>
</dbReference>